<sequence length="102" mass="11121">MNRMTLAVDDPLKVGDATLIPVVEVFSFSKVQGERAAFAARKRAKAVVALGPWGAVALDVSGEALSLRELLDRVPDLEVRMAEVERSICPGRRSTDEVSRKK</sequence>
<evidence type="ECO:0000313" key="1">
    <source>
        <dbReference type="EMBL" id="MDF0594364.1"/>
    </source>
</evidence>
<evidence type="ECO:0000313" key="2">
    <source>
        <dbReference type="Proteomes" id="UP001215956"/>
    </source>
</evidence>
<protein>
    <submittedName>
        <fullName evidence="1">Uncharacterized protein</fullName>
    </submittedName>
</protein>
<comment type="caution">
    <text evidence="1">The sequence shown here is derived from an EMBL/GenBank/DDBJ whole genome shotgun (WGS) entry which is preliminary data.</text>
</comment>
<name>A0ABT5XI18_9EURY</name>
<keyword evidence="2" id="KW-1185">Reference proteome</keyword>
<dbReference type="RefSeq" id="WP_316970053.1">
    <property type="nucleotide sequence ID" value="NZ_JARFPL010000076.1"/>
</dbReference>
<organism evidence="1 2">
    <name type="scientific">Candidatus Methanocrinis alkalitolerans</name>
    <dbReference type="NCBI Taxonomy" id="3033395"/>
    <lineage>
        <taxon>Archaea</taxon>
        <taxon>Methanobacteriati</taxon>
        <taxon>Methanobacteriota</taxon>
        <taxon>Stenosarchaea group</taxon>
        <taxon>Methanomicrobia</taxon>
        <taxon>Methanotrichales</taxon>
        <taxon>Methanotrichaceae</taxon>
        <taxon>Methanocrinis</taxon>
    </lineage>
</organism>
<reference evidence="1 2" key="1">
    <citation type="submission" date="2023-03" db="EMBL/GenBank/DDBJ databases">
        <title>Whole genome sequencing of Methanotrichaceae archaeon M04Ac.</title>
        <authorList>
            <person name="Khomyakova M.A."/>
            <person name="Merkel A.Y."/>
            <person name="Slobodkin A.I."/>
        </authorList>
    </citation>
    <scope>NUCLEOTIDE SEQUENCE [LARGE SCALE GENOMIC DNA]</scope>
    <source>
        <strain evidence="1 2">M04Ac</strain>
    </source>
</reference>
<dbReference type="Proteomes" id="UP001215956">
    <property type="component" value="Unassembled WGS sequence"/>
</dbReference>
<dbReference type="EMBL" id="JARFPL010000076">
    <property type="protein sequence ID" value="MDF0594364.1"/>
    <property type="molecule type" value="Genomic_DNA"/>
</dbReference>
<gene>
    <name evidence="1" type="ORF">P0O24_12345</name>
</gene>
<proteinExistence type="predicted"/>
<accession>A0ABT5XI18</accession>